<evidence type="ECO:0000256" key="6">
    <source>
        <dbReference type="ARBA" id="ARBA00031849"/>
    </source>
</evidence>
<dbReference type="EMBL" id="JAPMSZ010000005">
    <property type="protein sequence ID" value="KAJ5102422.1"/>
    <property type="molecule type" value="Genomic_DNA"/>
</dbReference>
<dbReference type="GeneID" id="81394394"/>
<comment type="caution">
    <text evidence="8">The sequence shown here is derived from an EMBL/GenBank/DDBJ whole genome shotgun (WGS) entry which is preliminary data.</text>
</comment>
<dbReference type="InterPro" id="IPR011009">
    <property type="entry name" value="Kinase-like_dom_sf"/>
</dbReference>
<dbReference type="Pfam" id="PF01636">
    <property type="entry name" value="APH"/>
    <property type="match status" value="1"/>
</dbReference>
<name>A0A9W9KET9_9EURO</name>
<dbReference type="InterPro" id="IPR051035">
    <property type="entry name" value="Mito_inheritance_9"/>
</dbReference>
<dbReference type="RefSeq" id="XP_056513253.1">
    <property type="nucleotide sequence ID" value="XM_056655226.1"/>
</dbReference>
<dbReference type="AlphaFoldDB" id="A0A9W9KET9"/>
<evidence type="ECO:0000256" key="3">
    <source>
        <dbReference type="ARBA" id="ARBA00016197"/>
    </source>
</evidence>
<comment type="subcellular location">
    <subcellularLocation>
        <location evidence="1">Mitochondrion</location>
    </subcellularLocation>
</comment>
<dbReference type="GO" id="GO:0005739">
    <property type="term" value="C:mitochondrion"/>
    <property type="evidence" value="ECO:0007669"/>
    <property type="project" value="UniProtKB-SubCell"/>
</dbReference>
<evidence type="ECO:0000313" key="9">
    <source>
        <dbReference type="Proteomes" id="UP001141434"/>
    </source>
</evidence>
<keyword evidence="9" id="KW-1185">Reference proteome</keyword>
<dbReference type="PANTHER" id="PTHR36091">
    <property type="entry name" value="ALTERED INHERITANCE OF MITOCHONDRIA PROTEIN 9, MITOCHONDRIAL"/>
    <property type="match status" value="1"/>
</dbReference>
<evidence type="ECO:0000256" key="2">
    <source>
        <dbReference type="ARBA" id="ARBA00005543"/>
    </source>
</evidence>
<comment type="similarity">
    <text evidence="2">Belongs to the AIM9 family.</text>
</comment>
<keyword evidence="5" id="KW-0496">Mitochondrion</keyword>
<dbReference type="OrthoDB" id="2906425at2759"/>
<dbReference type="InterPro" id="IPR002575">
    <property type="entry name" value="Aminoglycoside_PTrfase"/>
</dbReference>
<dbReference type="Gene3D" id="3.90.1200.10">
    <property type="match status" value="1"/>
</dbReference>
<dbReference type="PANTHER" id="PTHR36091:SF1">
    <property type="entry name" value="ALTERED INHERITANCE OF MITOCHONDRIA PROTEIN 9, MITOCHONDRIAL"/>
    <property type="match status" value="1"/>
</dbReference>
<evidence type="ECO:0000313" key="8">
    <source>
        <dbReference type="EMBL" id="KAJ5102422.1"/>
    </source>
</evidence>
<reference evidence="8" key="2">
    <citation type="journal article" date="2023" name="IMA Fungus">
        <title>Comparative genomic study of the Penicillium genus elucidates a diverse pangenome and 15 lateral gene transfer events.</title>
        <authorList>
            <person name="Petersen C."/>
            <person name="Sorensen T."/>
            <person name="Nielsen M.R."/>
            <person name="Sondergaard T.E."/>
            <person name="Sorensen J.L."/>
            <person name="Fitzpatrick D.A."/>
            <person name="Frisvad J.C."/>
            <person name="Nielsen K.L."/>
        </authorList>
    </citation>
    <scope>NUCLEOTIDE SEQUENCE</scope>
    <source>
        <strain evidence="8">IBT 34128</strain>
    </source>
</reference>
<evidence type="ECO:0000256" key="1">
    <source>
        <dbReference type="ARBA" id="ARBA00004173"/>
    </source>
</evidence>
<organism evidence="8 9">
    <name type="scientific">Penicillium alfredii</name>
    <dbReference type="NCBI Taxonomy" id="1506179"/>
    <lineage>
        <taxon>Eukaryota</taxon>
        <taxon>Fungi</taxon>
        <taxon>Dikarya</taxon>
        <taxon>Ascomycota</taxon>
        <taxon>Pezizomycotina</taxon>
        <taxon>Eurotiomycetes</taxon>
        <taxon>Eurotiomycetidae</taxon>
        <taxon>Eurotiales</taxon>
        <taxon>Aspergillaceae</taxon>
        <taxon>Penicillium</taxon>
    </lineage>
</organism>
<keyword evidence="4" id="KW-0809">Transit peptide</keyword>
<dbReference type="SUPFAM" id="SSF56112">
    <property type="entry name" value="Protein kinase-like (PK-like)"/>
    <property type="match status" value="1"/>
</dbReference>
<evidence type="ECO:0000256" key="4">
    <source>
        <dbReference type="ARBA" id="ARBA00022946"/>
    </source>
</evidence>
<accession>A0A9W9KET9</accession>
<reference evidence="8" key="1">
    <citation type="submission" date="2022-11" db="EMBL/GenBank/DDBJ databases">
        <authorList>
            <person name="Petersen C."/>
        </authorList>
    </citation>
    <scope>NUCLEOTIDE SEQUENCE</scope>
    <source>
        <strain evidence="8">IBT 34128</strain>
    </source>
</reference>
<evidence type="ECO:0000259" key="7">
    <source>
        <dbReference type="Pfam" id="PF01636"/>
    </source>
</evidence>
<dbReference type="Proteomes" id="UP001141434">
    <property type="component" value="Unassembled WGS sequence"/>
</dbReference>
<protein>
    <recommendedName>
        <fullName evidence="3">Altered inheritance of mitochondria protein 9, mitochondrial</fullName>
    </recommendedName>
    <alternativeName>
        <fullName evidence="6">Found in mitochondrial proteome protein 29</fullName>
    </alternativeName>
</protein>
<evidence type="ECO:0000256" key="5">
    <source>
        <dbReference type="ARBA" id="ARBA00023128"/>
    </source>
</evidence>
<proteinExistence type="inferred from homology"/>
<feature type="domain" description="Aminoglycoside phosphotransferase" evidence="7">
    <location>
        <begin position="122"/>
        <end position="357"/>
    </location>
</feature>
<gene>
    <name evidence="8" type="ORF">NUU61_004644</name>
</gene>
<sequence length="551" mass="63453">MRLRKNCWPTPINNIRRLTQRRLTIQAHGAGKEVGPEELFRYSYGRFLVNEEYELAKRYSTFDISALCQMVSSLPAVRSPIVKIDKREGGYNKALLMTAESGHTVITKLPCPNIVPREYGTASEVAVLKFVKSRSRSPVSDVLAWSADPSNPIGSEYIVQEKCAGQQLTGVWDQVNESDRVKLIRDFAQLESSLASIELPGYGALFLRDQLPASLEQHPRPLIEVDDTYCLGPIYHGSWPGGFAADPEEYAQHSGPWKTFPELGRSLAQQGIWQIQHYKTSYAGRGPHHGTPEEHIRMLERAMDVMSILAESHTLQRHSQAVLCHPDFHPGNIFVSNEDPTVIQGVIDWQFTSVMPRFTQVRWPLFLNPPEGYQTGMNNPELRPVYDRKKDQEQAKRQEQAMRTKCYEAALVKSHLESYLTLTETDVSIRQLFIGSPYTYRDGIIPLRESLVRLYQTWDQLDLHQPCPYRFTNEEVAQHDKQLQEYRDWLKLREYTHQLLHSNDGGWVPPNVDFAATKAKHEKLFRHFVESKKVKMSEEDAQKLWFFRERG</sequence>